<dbReference type="InterPro" id="IPR013785">
    <property type="entry name" value="Aldolase_TIM"/>
</dbReference>
<comment type="pathway">
    <text evidence="1">Cofactor biosynthesis; thiamine diphosphate biosynthesis.</text>
</comment>
<evidence type="ECO:0000259" key="3">
    <source>
        <dbReference type="Pfam" id="PF02581"/>
    </source>
</evidence>
<keyword evidence="5" id="KW-1185">Reference proteome</keyword>
<gene>
    <name evidence="4" type="ORF">FPL22_02205</name>
</gene>
<dbReference type="InterPro" id="IPR036206">
    <property type="entry name" value="ThiamineP_synth_sf"/>
</dbReference>
<reference evidence="4 5" key="1">
    <citation type="submission" date="2019-07" db="EMBL/GenBank/DDBJ databases">
        <title>Description of 53C-WASEF.</title>
        <authorList>
            <person name="Pitt A."/>
            <person name="Hahn M.W."/>
        </authorList>
    </citation>
    <scope>NUCLEOTIDE SEQUENCE [LARGE SCALE GENOMIC DNA]</scope>
    <source>
        <strain evidence="4 5">53C-WASEF</strain>
    </source>
</reference>
<dbReference type="GO" id="GO:0005737">
    <property type="term" value="C:cytoplasm"/>
    <property type="evidence" value="ECO:0007669"/>
    <property type="project" value="TreeGrafter"/>
</dbReference>
<keyword evidence="2" id="KW-0784">Thiamine biosynthesis</keyword>
<sequence length="192" mass="20896">MKLIVISPENEDSREQSVLAQLFAAGLTSYHLRKPTWSRDQLAAWLRSLPAEFHSRIVLHSHHELAAEFAVGGVHNAPTATPFAPLRSHAVHSLVELGGLLDARARLVFSPVFPSFSKPGYGPAFDRDELRTLLALPRRAEVIALGGIDATRIQACREFGFDGVAILGAVWQAADPVRAFAELQNALHAHAA</sequence>
<dbReference type="EMBL" id="VMBG01000001">
    <property type="protein sequence ID" value="TSJ78143.1"/>
    <property type="molecule type" value="Genomic_DNA"/>
</dbReference>
<dbReference type="AlphaFoldDB" id="A0A556QNC9"/>
<evidence type="ECO:0000256" key="2">
    <source>
        <dbReference type="ARBA" id="ARBA00022977"/>
    </source>
</evidence>
<dbReference type="PANTHER" id="PTHR20857:SF15">
    <property type="entry name" value="THIAMINE-PHOSPHATE SYNTHASE"/>
    <property type="match status" value="1"/>
</dbReference>
<dbReference type="SUPFAM" id="SSF51391">
    <property type="entry name" value="Thiamin phosphate synthase"/>
    <property type="match status" value="1"/>
</dbReference>
<accession>A0A556QNC9</accession>
<feature type="domain" description="Thiamine phosphate synthase/TenI" evidence="3">
    <location>
        <begin position="5"/>
        <end position="169"/>
    </location>
</feature>
<organism evidence="4 5">
    <name type="scientific">Rariglobus hedericola</name>
    <dbReference type="NCBI Taxonomy" id="2597822"/>
    <lineage>
        <taxon>Bacteria</taxon>
        <taxon>Pseudomonadati</taxon>
        <taxon>Verrucomicrobiota</taxon>
        <taxon>Opitutia</taxon>
        <taxon>Opitutales</taxon>
        <taxon>Opitutaceae</taxon>
        <taxon>Rariglobus</taxon>
    </lineage>
</organism>
<comment type="caution">
    <text evidence="4">The sequence shown here is derived from an EMBL/GenBank/DDBJ whole genome shotgun (WGS) entry which is preliminary data.</text>
</comment>
<dbReference type="Pfam" id="PF02581">
    <property type="entry name" value="TMP-TENI"/>
    <property type="match status" value="1"/>
</dbReference>
<dbReference type="Proteomes" id="UP000315648">
    <property type="component" value="Unassembled WGS sequence"/>
</dbReference>
<dbReference type="Gene3D" id="3.20.20.70">
    <property type="entry name" value="Aldolase class I"/>
    <property type="match status" value="1"/>
</dbReference>
<evidence type="ECO:0000256" key="1">
    <source>
        <dbReference type="ARBA" id="ARBA00004948"/>
    </source>
</evidence>
<evidence type="ECO:0000313" key="5">
    <source>
        <dbReference type="Proteomes" id="UP000315648"/>
    </source>
</evidence>
<dbReference type="RefSeq" id="WP_144228484.1">
    <property type="nucleotide sequence ID" value="NZ_CBCRVV010000001.1"/>
</dbReference>
<dbReference type="PANTHER" id="PTHR20857">
    <property type="entry name" value="THIAMINE-PHOSPHATE PYROPHOSPHORYLASE"/>
    <property type="match status" value="1"/>
</dbReference>
<name>A0A556QNC9_9BACT</name>
<evidence type="ECO:0000313" key="4">
    <source>
        <dbReference type="EMBL" id="TSJ78143.1"/>
    </source>
</evidence>
<protein>
    <submittedName>
        <fullName evidence="4">Thiamine phosphate synthase</fullName>
    </submittedName>
</protein>
<dbReference type="CDD" id="cd00564">
    <property type="entry name" value="TMP_TenI"/>
    <property type="match status" value="1"/>
</dbReference>
<dbReference type="InterPro" id="IPR022998">
    <property type="entry name" value="ThiamineP_synth_TenI"/>
</dbReference>
<dbReference type="OrthoDB" id="194683at2"/>
<dbReference type="GO" id="GO:0004789">
    <property type="term" value="F:thiamine-phosphate diphosphorylase activity"/>
    <property type="evidence" value="ECO:0007669"/>
    <property type="project" value="TreeGrafter"/>
</dbReference>
<proteinExistence type="predicted"/>
<dbReference type="GO" id="GO:0009228">
    <property type="term" value="P:thiamine biosynthetic process"/>
    <property type="evidence" value="ECO:0007669"/>
    <property type="project" value="UniProtKB-KW"/>
</dbReference>